<evidence type="ECO:0000313" key="3">
    <source>
        <dbReference type="EMBL" id="KAK3169186.1"/>
    </source>
</evidence>
<protein>
    <recommendedName>
        <fullName evidence="2">Ribonuclease H1 N-terminal domain-containing protein</fullName>
    </recommendedName>
</protein>
<dbReference type="Pfam" id="PF01693">
    <property type="entry name" value="Cauli_VI"/>
    <property type="match status" value="1"/>
</dbReference>
<gene>
    <name evidence="3" type="ORF">Dsin_000184</name>
</gene>
<reference evidence="3" key="1">
    <citation type="journal article" date="2023" name="Plant J.">
        <title>Genome sequences and population genomics provide insights into the demographic history, inbreeding, and mutation load of two 'living fossil' tree species of Dipteronia.</title>
        <authorList>
            <person name="Feng Y."/>
            <person name="Comes H.P."/>
            <person name="Chen J."/>
            <person name="Zhu S."/>
            <person name="Lu R."/>
            <person name="Zhang X."/>
            <person name="Li P."/>
            <person name="Qiu J."/>
            <person name="Olsen K.M."/>
            <person name="Qiu Y."/>
        </authorList>
    </citation>
    <scope>NUCLEOTIDE SEQUENCE</scope>
    <source>
        <strain evidence="3">NBL</strain>
    </source>
</reference>
<dbReference type="InterPro" id="IPR009027">
    <property type="entry name" value="Ribosomal_bL9/RNase_H1_N"/>
</dbReference>
<evidence type="ECO:0000313" key="4">
    <source>
        <dbReference type="Proteomes" id="UP001281410"/>
    </source>
</evidence>
<feature type="domain" description="Ribonuclease H1 N-terminal" evidence="2">
    <location>
        <begin position="125"/>
        <end position="164"/>
    </location>
</feature>
<dbReference type="EMBL" id="JANJYJ010000969">
    <property type="protein sequence ID" value="KAK3169186.1"/>
    <property type="molecule type" value="Genomic_DNA"/>
</dbReference>
<organism evidence="3 4">
    <name type="scientific">Dipteronia sinensis</name>
    <dbReference type="NCBI Taxonomy" id="43782"/>
    <lineage>
        <taxon>Eukaryota</taxon>
        <taxon>Viridiplantae</taxon>
        <taxon>Streptophyta</taxon>
        <taxon>Embryophyta</taxon>
        <taxon>Tracheophyta</taxon>
        <taxon>Spermatophyta</taxon>
        <taxon>Magnoliopsida</taxon>
        <taxon>eudicotyledons</taxon>
        <taxon>Gunneridae</taxon>
        <taxon>Pentapetalae</taxon>
        <taxon>rosids</taxon>
        <taxon>malvids</taxon>
        <taxon>Sapindales</taxon>
        <taxon>Sapindaceae</taxon>
        <taxon>Hippocastanoideae</taxon>
        <taxon>Acereae</taxon>
        <taxon>Dipteronia</taxon>
    </lineage>
</organism>
<comment type="caution">
    <text evidence="3">The sequence shown here is derived from an EMBL/GenBank/DDBJ whole genome shotgun (WGS) entry which is preliminary data.</text>
</comment>
<feature type="region of interest" description="Disordered" evidence="1">
    <location>
        <begin position="1"/>
        <end position="22"/>
    </location>
</feature>
<feature type="compositionally biased region" description="Polar residues" evidence="1">
    <location>
        <begin position="1"/>
        <end position="18"/>
    </location>
</feature>
<evidence type="ECO:0000259" key="2">
    <source>
        <dbReference type="Pfam" id="PF01693"/>
    </source>
</evidence>
<keyword evidence="4" id="KW-1185">Reference proteome</keyword>
<dbReference type="AlphaFoldDB" id="A0AAD9Z0C0"/>
<proteinExistence type="predicted"/>
<sequence length="517" mass="58881">MASSSRLTMSEASESSLPTAPANVYYSPNSDKDFVLPLLAGEEGKQWRATKGTFLNKQEQNLLDHLWAIPQIKQYRQNYQKILNCLNVYFHYQKRTGKQATSVLGSSSNAPNLRPNNASRSFSHYVVFNGNKYGVYTKWTDVEASILGMDEPMWEGFNSEKQAQLALHSYRISVDVRNTFTNRQVTDKKSASLNKQFSEFKKTKTEEIANLQHEIAFLKFQLALRDQANNQTNLPISEALLALPNALQEEIKQITTQTEYQRNIFILDFLAEHLRDIPGLQVDMEVRSGKYAYVFPEVTICFPDFLQVEIACKTLYFKDLIELGVVSKVLIEGEGIPPVLPLCLQDAIHENGLRPDKDPIRITCYSTPVEWRLDSNGDVSLTAKAVVQFLLHQPKTRDPYFLSEISCDKFSQAHGTRYRFSAQDLVRRKAHTMFETLAQCQYNHTLIAEDPPIQVYGETPTSSVGNLLWVTRRPTLHCEESTEQLADWFEADHLLSTDHSVQPLDKMESDSLTMSSV</sequence>
<dbReference type="Proteomes" id="UP001281410">
    <property type="component" value="Unassembled WGS sequence"/>
</dbReference>
<dbReference type="Gene3D" id="3.40.970.10">
    <property type="entry name" value="Ribonuclease H1, N-terminal domain"/>
    <property type="match status" value="1"/>
</dbReference>
<name>A0AAD9Z0C0_9ROSI</name>
<evidence type="ECO:0000256" key="1">
    <source>
        <dbReference type="SAM" id="MobiDB-lite"/>
    </source>
</evidence>
<dbReference type="InterPro" id="IPR037056">
    <property type="entry name" value="RNase_H1_N_sf"/>
</dbReference>
<dbReference type="InterPro" id="IPR011320">
    <property type="entry name" value="RNase_H1_N"/>
</dbReference>
<dbReference type="SUPFAM" id="SSF55658">
    <property type="entry name" value="L9 N-domain-like"/>
    <property type="match status" value="1"/>
</dbReference>
<accession>A0AAD9Z0C0</accession>